<dbReference type="InterPro" id="IPR050463">
    <property type="entry name" value="Gfo/Idh/MocA_oxidrdct_glycsds"/>
</dbReference>
<protein>
    <submittedName>
        <fullName evidence="4">Predicted dehydrogenase</fullName>
    </submittedName>
</protein>
<dbReference type="SUPFAM" id="SSF51735">
    <property type="entry name" value="NAD(P)-binding Rossmann-fold domains"/>
    <property type="match status" value="1"/>
</dbReference>
<evidence type="ECO:0000259" key="2">
    <source>
        <dbReference type="Pfam" id="PF01408"/>
    </source>
</evidence>
<evidence type="ECO:0000256" key="1">
    <source>
        <dbReference type="ARBA" id="ARBA00023002"/>
    </source>
</evidence>
<dbReference type="PANTHER" id="PTHR43818:SF11">
    <property type="entry name" value="BCDNA.GH03377"/>
    <property type="match status" value="1"/>
</dbReference>
<dbReference type="InterPro" id="IPR036291">
    <property type="entry name" value="NAD(P)-bd_dom_sf"/>
</dbReference>
<dbReference type="Pfam" id="PF01408">
    <property type="entry name" value="GFO_IDH_MocA"/>
    <property type="match status" value="1"/>
</dbReference>
<evidence type="ECO:0000313" key="5">
    <source>
        <dbReference type="Proteomes" id="UP000199202"/>
    </source>
</evidence>
<organism evidence="4 5">
    <name type="scientific">Nonomuraea jiangxiensis</name>
    <dbReference type="NCBI Taxonomy" id="633440"/>
    <lineage>
        <taxon>Bacteria</taxon>
        <taxon>Bacillati</taxon>
        <taxon>Actinomycetota</taxon>
        <taxon>Actinomycetes</taxon>
        <taxon>Streptosporangiales</taxon>
        <taxon>Streptosporangiaceae</taxon>
        <taxon>Nonomuraea</taxon>
    </lineage>
</organism>
<dbReference type="GO" id="GO:0016491">
    <property type="term" value="F:oxidoreductase activity"/>
    <property type="evidence" value="ECO:0007669"/>
    <property type="project" value="UniProtKB-KW"/>
</dbReference>
<dbReference type="PANTHER" id="PTHR43818">
    <property type="entry name" value="BCDNA.GH03377"/>
    <property type="match status" value="1"/>
</dbReference>
<dbReference type="InterPro" id="IPR000683">
    <property type="entry name" value="Gfo/Idh/MocA-like_OxRdtase_N"/>
</dbReference>
<dbReference type="Proteomes" id="UP000199202">
    <property type="component" value="Unassembled WGS sequence"/>
</dbReference>
<sequence length="362" mass="38597">MISWAHVHAEFRARALAEIPGVRVVAISDDDETRGRAAAARFGVDDFVPDWRDLVTRDDIDVVMIHSENSRHRDQVIAAAEAGKHVFCEKPVATTVADATAMAAAVRAAGVDGTAAFVSRFSKEADRAKRIVDSGALGRILLTRGFIGLAGIAEIGCPPDMVAWMSDPALGGGGAWIDEGSHGIDLLRWLVGDITEVTAMTANRAKPGLDGEDIAVALVRYADGGLGEVGTVWSLAADIGMRNSLEIYGTEGTLVMRATDPFPRVEVYRSGEDPLYRGWTTPHIEPDVSEPHDYGSWPPHVHHYKREVASYVHRVQNDLRPFGPTLDDGLACLAVIEAGYASAAAGGTAVPVARDALITGTA</sequence>
<name>A0A1G9MHN1_9ACTN</name>
<evidence type="ECO:0000313" key="4">
    <source>
        <dbReference type="EMBL" id="SDL73644.1"/>
    </source>
</evidence>
<proteinExistence type="predicted"/>
<dbReference type="InterPro" id="IPR055170">
    <property type="entry name" value="GFO_IDH_MocA-like_dom"/>
</dbReference>
<dbReference type="AlphaFoldDB" id="A0A1G9MHN1"/>
<dbReference type="STRING" id="633440.SAMN05421869_13014"/>
<dbReference type="Gene3D" id="3.40.50.720">
    <property type="entry name" value="NAD(P)-binding Rossmann-like Domain"/>
    <property type="match status" value="1"/>
</dbReference>
<dbReference type="EMBL" id="FNDJ01000030">
    <property type="protein sequence ID" value="SDL73644.1"/>
    <property type="molecule type" value="Genomic_DNA"/>
</dbReference>
<feature type="domain" description="GFO/IDH/MocA-like oxidoreductase" evidence="3">
    <location>
        <begin position="127"/>
        <end position="254"/>
    </location>
</feature>
<dbReference type="Gene3D" id="3.30.360.10">
    <property type="entry name" value="Dihydrodipicolinate Reductase, domain 2"/>
    <property type="match status" value="1"/>
</dbReference>
<dbReference type="GO" id="GO:0000166">
    <property type="term" value="F:nucleotide binding"/>
    <property type="evidence" value="ECO:0007669"/>
    <property type="project" value="InterPro"/>
</dbReference>
<feature type="domain" description="Gfo/Idh/MocA-like oxidoreductase N-terminal" evidence="2">
    <location>
        <begin position="11"/>
        <end position="111"/>
    </location>
</feature>
<keyword evidence="1" id="KW-0560">Oxidoreductase</keyword>
<evidence type="ECO:0000259" key="3">
    <source>
        <dbReference type="Pfam" id="PF22725"/>
    </source>
</evidence>
<reference evidence="4 5" key="1">
    <citation type="submission" date="2016-10" db="EMBL/GenBank/DDBJ databases">
        <authorList>
            <person name="de Groot N.N."/>
        </authorList>
    </citation>
    <scope>NUCLEOTIDE SEQUENCE [LARGE SCALE GENOMIC DNA]</scope>
    <source>
        <strain evidence="4 5">CGMCC 4.6533</strain>
    </source>
</reference>
<gene>
    <name evidence="4" type="ORF">SAMN05421869_13014</name>
</gene>
<dbReference type="SUPFAM" id="SSF55347">
    <property type="entry name" value="Glyceraldehyde-3-phosphate dehydrogenase-like, C-terminal domain"/>
    <property type="match status" value="1"/>
</dbReference>
<accession>A0A1G9MHN1</accession>
<dbReference type="Pfam" id="PF22725">
    <property type="entry name" value="GFO_IDH_MocA_C3"/>
    <property type="match status" value="1"/>
</dbReference>
<keyword evidence="5" id="KW-1185">Reference proteome</keyword>